<dbReference type="InterPro" id="IPR018263">
    <property type="entry name" value="Ribosomal_eL32_CS"/>
</dbReference>
<dbReference type="InterPro" id="IPR036351">
    <property type="entry name" value="Ribosomal_eL32_sf"/>
</dbReference>
<evidence type="ECO:0000256" key="2">
    <source>
        <dbReference type="ARBA" id="ARBA00022980"/>
    </source>
</evidence>
<dbReference type="CDD" id="cd00513">
    <property type="entry name" value="Ribosomal_L32_L32e"/>
    <property type="match status" value="1"/>
</dbReference>
<dbReference type="GO" id="GO:0022625">
    <property type="term" value="C:cytosolic large ribosomal subunit"/>
    <property type="evidence" value="ECO:0007669"/>
    <property type="project" value="TreeGrafter"/>
</dbReference>
<dbReference type="AlphaFoldDB" id="A0AA36D4S3"/>
<dbReference type="PANTHER" id="PTHR23413">
    <property type="entry name" value="60S RIBOSOMAL PROTEIN L32 AND DNA-DIRECTED RNA POLYMERASE II, SUBUNIT N"/>
    <property type="match status" value="1"/>
</dbReference>
<dbReference type="Proteomes" id="UP001177023">
    <property type="component" value="Unassembled WGS sequence"/>
</dbReference>
<dbReference type="PROSITE" id="PS00580">
    <property type="entry name" value="RIBOSOMAL_L32E"/>
    <property type="match status" value="1"/>
</dbReference>
<comment type="similarity">
    <text evidence="1">Belongs to the eukaryotic ribosomal protein eL32 family.</text>
</comment>
<keyword evidence="2" id="KW-0689">Ribosomal protein</keyword>
<dbReference type="SUPFAM" id="SSF52042">
    <property type="entry name" value="Ribosomal protein L32e"/>
    <property type="match status" value="1"/>
</dbReference>
<evidence type="ECO:0000256" key="4">
    <source>
        <dbReference type="ARBA" id="ARBA00035335"/>
    </source>
</evidence>
<sequence length="134" mass="15903">MVLVAGKRIKIVKKRTRKFTRHESDRYMRIRPNWRRPHGIDNRMRRRFKGTRDMPTIGYGNNKLTKHVLPTGFIKVLVHNSRELDMLLMQNHKYAGEIAHAVGAKKRKEIVERAKQLNIRLTNGHARIRTEENE</sequence>
<gene>
    <name evidence="5" type="ORF">MSPICULIGERA_LOCUS18024</name>
</gene>
<dbReference type="PANTHER" id="PTHR23413:SF1">
    <property type="entry name" value="RIBOSOMAL PROTEIN L32"/>
    <property type="match status" value="1"/>
</dbReference>
<keyword evidence="3" id="KW-0687">Ribonucleoprotein</keyword>
<comment type="caution">
    <text evidence="5">The sequence shown here is derived from an EMBL/GenBank/DDBJ whole genome shotgun (WGS) entry which is preliminary data.</text>
</comment>
<evidence type="ECO:0000313" key="6">
    <source>
        <dbReference type="Proteomes" id="UP001177023"/>
    </source>
</evidence>
<proteinExistence type="inferred from homology"/>
<dbReference type="InterPro" id="IPR001515">
    <property type="entry name" value="Ribosomal_eL32"/>
</dbReference>
<evidence type="ECO:0000256" key="3">
    <source>
        <dbReference type="ARBA" id="ARBA00023274"/>
    </source>
</evidence>
<dbReference type="EMBL" id="CATQJA010002657">
    <property type="protein sequence ID" value="CAJ0579819.1"/>
    <property type="molecule type" value="Genomic_DNA"/>
</dbReference>
<accession>A0AA36D4S3</accession>
<protein>
    <recommendedName>
        <fullName evidence="4">60S ribosomal protein L32</fullName>
    </recommendedName>
</protein>
<dbReference type="GO" id="GO:0006412">
    <property type="term" value="P:translation"/>
    <property type="evidence" value="ECO:0007669"/>
    <property type="project" value="InterPro"/>
</dbReference>
<dbReference type="SMART" id="SM01393">
    <property type="entry name" value="Ribosomal_L32e"/>
    <property type="match status" value="1"/>
</dbReference>
<evidence type="ECO:0000313" key="5">
    <source>
        <dbReference type="EMBL" id="CAJ0579819.1"/>
    </source>
</evidence>
<dbReference type="Pfam" id="PF01655">
    <property type="entry name" value="Ribosomal_L32e"/>
    <property type="match status" value="1"/>
</dbReference>
<feature type="non-terminal residue" evidence="5">
    <location>
        <position position="134"/>
    </location>
</feature>
<dbReference type="GO" id="GO:0003735">
    <property type="term" value="F:structural constituent of ribosome"/>
    <property type="evidence" value="ECO:0007669"/>
    <property type="project" value="InterPro"/>
</dbReference>
<keyword evidence="6" id="KW-1185">Reference proteome</keyword>
<reference evidence="5" key="1">
    <citation type="submission" date="2023-06" db="EMBL/GenBank/DDBJ databases">
        <authorList>
            <person name="Delattre M."/>
        </authorList>
    </citation>
    <scope>NUCLEOTIDE SEQUENCE</scope>
    <source>
        <strain evidence="5">AF72</strain>
    </source>
</reference>
<name>A0AA36D4S3_9BILA</name>
<organism evidence="5 6">
    <name type="scientific">Mesorhabditis spiculigera</name>
    <dbReference type="NCBI Taxonomy" id="96644"/>
    <lineage>
        <taxon>Eukaryota</taxon>
        <taxon>Metazoa</taxon>
        <taxon>Ecdysozoa</taxon>
        <taxon>Nematoda</taxon>
        <taxon>Chromadorea</taxon>
        <taxon>Rhabditida</taxon>
        <taxon>Rhabditina</taxon>
        <taxon>Rhabditomorpha</taxon>
        <taxon>Rhabditoidea</taxon>
        <taxon>Rhabditidae</taxon>
        <taxon>Mesorhabditinae</taxon>
        <taxon>Mesorhabditis</taxon>
    </lineage>
</organism>
<evidence type="ECO:0000256" key="1">
    <source>
        <dbReference type="ARBA" id="ARBA00008431"/>
    </source>
</evidence>